<evidence type="ECO:0000256" key="13">
    <source>
        <dbReference type="ARBA" id="ARBA00037785"/>
    </source>
</evidence>
<dbReference type="SUPFAM" id="SSF161070">
    <property type="entry name" value="SNF-like"/>
    <property type="match status" value="1"/>
</dbReference>
<dbReference type="EMBL" id="JAOYFB010000003">
    <property type="protein sequence ID" value="KAK4009329.1"/>
    <property type="molecule type" value="Genomic_DNA"/>
</dbReference>
<evidence type="ECO:0000256" key="1">
    <source>
        <dbReference type="ARBA" id="ARBA00004141"/>
    </source>
</evidence>
<keyword evidence="10 15" id="KW-0472">Membrane</keyword>
<evidence type="ECO:0000256" key="11">
    <source>
        <dbReference type="ARBA" id="ARBA00023180"/>
    </source>
</evidence>
<dbReference type="PRINTS" id="PR00176">
    <property type="entry name" value="NANEUSMPORT"/>
</dbReference>
<dbReference type="InterPro" id="IPR037272">
    <property type="entry name" value="SNS_sf"/>
</dbReference>
<evidence type="ECO:0000256" key="6">
    <source>
        <dbReference type="ARBA" id="ARBA00022970"/>
    </source>
</evidence>
<keyword evidence="5" id="KW-0769">Symport</keyword>
<sequence length="284" mass="31790">MEREPGMFALCSVESALRVPFGSDEPWFIKEWVLGYQVLDSFNSLANILDSTIVSLADTFTSILAGVTIFAILGNLSYETNQPIENVVEGGTGLAFISYPEAISKFDSVPQLFAVLFFLMLITLAIGSASGLAGCIITILSDDIPQIPRWIITAVVCAASFLFHQEEPIFRCGIVISPTTDWLRYEASIAERYLGDAVDQQYYVLSKTDKHIQMIKNDTILLMDSFPYNPVQHFQSVKFNSQLTNAGIRFDYKTYPQAGIKKMIEYHSYLSLEHFITQCLKNGN</sequence>
<reference evidence="17 18" key="1">
    <citation type="journal article" date="2023" name="Nucleic Acids Res.">
        <title>The hologenome of Daphnia magna reveals possible DNA methylation and microbiome-mediated evolution of the host genome.</title>
        <authorList>
            <person name="Chaturvedi A."/>
            <person name="Li X."/>
            <person name="Dhandapani V."/>
            <person name="Marshall H."/>
            <person name="Kissane S."/>
            <person name="Cuenca-Cambronero M."/>
            <person name="Asole G."/>
            <person name="Calvet F."/>
            <person name="Ruiz-Romero M."/>
            <person name="Marangio P."/>
            <person name="Guigo R."/>
            <person name="Rago D."/>
            <person name="Mirbahai L."/>
            <person name="Eastwood N."/>
            <person name="Colbourne J.K."/>
            <person name="Zhou J."/>
            <person name="Mallon E."/>
            <person name="Orsini L."/>
        </authorList>
    </citation>
    <scope>NUCLEOTIDE SEQUENCE [LARGE SCALE GENOMIC DNA]</scope>
    <source>
        <strain evidence="17">LRV0_1</strain>
    </source>
</reference>
<dbReference type="InterPro" id="IPR029058">
    <property type="entry name" value="AB_hydrolase_fold"/>
</dbReference>
<dbReference type="Pfam" id="PF00326">
    <property type="entry name" value="Peptidase_S9"/>
    <property type="match status" value="1"/>
</dbReference>
<dbReference type="Gene3D" id="3.40.50.1820">
    <property type="entry name" value="alpha/beta hydrolase"/>
    <property type="match status" value="1"/>
</dbReference>
<accession>A0ABQ9Z8V1</accession>
<keyword evidence="18" id="KW-1185">Reference proteome</keyword>
<organism evidence="17 18">
    <name type="scientific">Daphnia magna</name>
    <dbReference type="NCBI Taxonomy" id="35525"/>
    <lineage>
        <taxon>Eukaryota</taxon>
        <taxon>Metazoa</taxon>
        <taxon>Ecdysozoa</taxon>
        <taxon>Arthropoda</taxon>
        <taxon>Crustacea</taxon>
        <taxon>Branchiopoda</taxon>
        <taxon>Diplostraca</taxon>
        <taxon>Cladocera</taxon>
        <taxon>Anomopoda</taxon>
        <taxon>Daphniidae</taxon>
        <taxon>Daphnia</taxon>
    </lineage>
</organism>
<evidence type="ECO:0000256" key="5">
    <source>
        <dbReference type="ARBA" id="ARBA00022847"/>
    </source>
</evidence>
<keyword evidence="12" id="KW-0739">Sodium transport</keyword>
<dbReference type="PANTHER" id="PTHR11616:SF321">
    <property type="entry name" value="SODIUM-DEPENDENT NUTRIENT AMINO ACID TRANSPORTER 1-RELATED"/>
    <property type="match status" value="1"/>
</dbReference>
<evidence type="ECO:0000259" key="16">
    <source>
        <dbReference type="Pfam" id="PF00326"/>
    </source>
</evidence>
<dbReference type="Pfam" id="PF00209">
    <property type="entry name" value="SNF"/>
    <property type="match status" value="1"/>
</dbReference>
<dbReference type="PANTHER" id="PTHR11616">
    <property type="entry name" value="SODIUM/CHLORIDE DEPENDENT TRANSPORTER"/>
    <property type="match status" value="1"/>
</dbReference>
<keyword evidence="8" id="KW-0915">Sodium</keyword>
<dbReference type="PROSITE" id="PS50267">
    <property type="entry name" value="NA_NEUROTRAN_SYMP_3"/>
    <property type="match status" value="1"/>
</dbReference>
<evidence type="ECO:0000313" key="18">
    <source>
        <dbReference type="Proteomes" id="UP001234178"/>
    </source>
</evidence>
<comment type="similarity">
    <text evidence="2">Belongs to the sodium:neurotransmitter symporter (SNF) (TC 2.A.22) family.</text>
</comment>
<dbReference type="Proteomes" id="UP001234178">
    <property type="component" value="Unassembled WGS sequence"/>
</dbReference>
<comment type="subcellular location">
    <subcellularLocation>
        <location evidence="1">Membrane</location>
        <topology evidence="1">Multi-pass membrane protein</topology>
    </subcellularLocation>
</comment>
<evidence type="ECO:0000256" key="12">
    <source>
        <dbReference type="ARBA" id="ARBA00023201"/>
    </source>
</evidence>
<evidence type="ECO:0000256" key="9">
    <source>
        <dbReference type="ARBA" id="ARBA00023065"/>
    </source>
</evidence>
<evidence type="ECO:0000256" key="10">
    <source>
        <dbReference type="ARBA" id="ARBA00023136"/>
    </source>
</evidence>
<keyword evidence="9" id="KW-0406">Ion transport</keyword>
<evidence type="ECO:0000256" key="4">
    <source>
        <dbReference type="ARBA" id="ARBA00022692"/>
    </source>
</evidence>
<dbReference type="SUPFAM" id="SSF53474">
    <property type="entry name" value="alpha/beta-Hydrolases"/>
    <property type="match status" value="1"/>
</dbReference>
<comment type="function">
    <text evidence="13">Unusual broad substrate spectrum amino acid:sodium cotransporter that promotes absorption of the D isomers of essential amino acids. Neutral amino acids are the preferred substrates, especially methionine and phenylalanine.</text>
</comment>
<keyword evidence="11" id="KW-0325">Glycoprotein</keyword>
<protein>
    <recommendedName>
        <fullName evidence="14">Sodium-dependent nutrient amino acid transporter 1</fullName>
    </recommendedName>
</protein>
<evidence type="ECO:0000256" key="2">
    <source>
        <dbReference type="ARBA" id="ARBA00006459"/>
    </source>
</evidence>
<evidence type="ECO:0000256" key="7">
    <source>
        <dbReference type="ARBA" id="ARBA00022989"/>
    </source>
</evidence>
<feature type="transmembrane region" description="Helical" evidence="15">
    <location>
        <begin position="112"/>
        <end position="141"/>
    </location>
</feature>
<feature type="domain" description="Peptidase S9 prolyl oligopeptidase catalytic" evidence="16">
    <location>
        <begin position="164"/>
        <end position="282"/>
    </location>
</feature>
<gene>
    <name evidence="17" type="ORF">OUZ56_018446</name>
</gene>
<keyword evidence="3" id="KW-0813">Transport</keyword>
<evidence type="ECO:0000256" key="8">
    <source>
        <dbReference type="ARBA" id="ARBA00023053"/>
    </source>
</evidence>
<keyword evidence="4 15" id="KW-0812">Transmembrane</keyword>
<keyword evidence="6" id="KW-0029">Amino-acid transport</keyword>
<feature type="transmembrane region" description="Helical" evidence="15">
    <location>
        <begin position="147"/>
        <end position="164"/>
    </location>
</feature>
<proteinExistence type="inferred from homology"/>
<dbReference type="InterPro" id="IPR001375">
    <property type="entry name" value="Peptidase_S9_cat"/>
</dbReference>
<keyword evidence="7 15" id="KW-1133">Transmembrane helix</keyword>
<name>A0ABQ9Z8V1_9CRUS</name>
<evidence type="ECO:0000256" key="15">
    <source>
        <dbReference type="SAM" id="Phobius"/>
    </source>
</evidence>
<comment type="caution">
    <text evidence="17">The sequence shown here is derived from an EMBL/GenBank/DDBJ whole genome shotgun (WGS) entry which is preliminary data.</text>
</comment>
<evidence type="ECO:0000256" key="3">
    <source>
        <dbReference type="ARBA" id="ARBA00022448"/>
    </source>
</evidence>
<evidence type="ECO:0000256" key="14">
    <source>
        <dbReference type="ARBA" id="ARBA00040215"/>
    </source>
</evidence>
<dbReference type="InterPro" id="IPR000175">
    <property type="entry name" value="Na/ntran_symport"/>
</dbReference>
<evidence type="ECO:0000313" key="17">
    <source>
        <dbReference type="EMBL" id="KAK4009329.1"/>
    </source>
</evidence>